<keyword evidence="9" id="KW-1185">Reference proteome</keyword>
<dbReference type="GO" id="GO:0016036">
    <property type="term" value="P:cellular response to phosphate starvation"/>
    <property type="evidence" value="ECO:0007669"/>
    <property type="project" value="TreeGrafter"/>
</dbReference>
<dbReference type="SUPFAM" id="SSF55874">
    <property type="entry name" value="ATPase domain of HSP90 chaperone/DNA topoisomerase II/histidine kinase"/>
    <property type="match status" value="1"/>
</dbReference>
<keyword evidence="5 8" id="KW-0418">Kinase</keyword>
<dbReference type="EC" id="2.7.13.3" evidence="2"/>
<comment type="caution">
    <text evidence="8">The sequence shown here is derived from an EMBL/GenBank/DDBJ whole genome shotgun (WGS) entry which is preliminary data.</text>
</comment>
<evidence type="ECO:0000313" key="8">
    <source>
        <dbReference type="EMBL" id="ELR70079.1"/>
    </source>
</evidence>
<evidence type="ECO:0000256" key="5">
    <source>
        <dbReference type="ARBA" id="ARBA00022777"/>
    </source>
</evidence>
<keyword evidence="6" id="KW-0902">Two-component regulatory system</keyword>
<feature type="domain" description="Histidine kinase" evidence="7">
    <location>
        <begin position="32"/>
        <end position="245"/>
    </location>
</feature>
<dbReference type="SMART" id="SM00387">
    <property type="entry name" value="HATPase_c"/>
    <property type="match status" value="1"/>
</dbReference>
<accession>L8JRF8</accession>
<dbReference type="InterPro" id="IPR036890">
    <property type="entry name" value="HATPase_C_sf"/>
</dbReference>
<dbReference type="PANTHER" id="PTHR45453">
    <property type="entry name" value="PHOSPHATE REGULON SENSOR PROTEIN PHOR"/>
    <property type="match status" value="1"/>
</dbReference>
<evidence type="ECO:0000256" key="2">
    <source>
        <dbReference type="ARBA" id="ARBA00012438"/>
    </source>
</evidence>
<dbReference type="PROSITE" id="PS50109">
    <property type="entry name" value="HIS_KIN"/>
    <property type="match status" value="1"/>
</dbReference>
<dbReference type="InterPro" id="IPR003594">
    <property type="entry name" value="HATPase_dom"/>
</dbReference>
<dbReference type="GO" id="GO:0000155">
    <property type="term" value="F:phosphorelay sensor kinase activity"/>
    <property type="evidence" value="ECO:0007669"/>
    <property type="project" value="InterPro"/>
</dbReference>
<dbReference type="EMBL" id="AMZN01000056">
    <property type="protein sequence ID" value="ELR70079.1"/>
    <property type="molecule type" value="Genomic_DNA"/>
</dbReference>
<proteinExistence type="predicted"/>
<organism evidence="8 9">
    <name type="scientific">Fulvivirga imtechensis AK7</name>
    <dbReference type="NCBI Taxonomy" id="1237149"/>
    <lineage>
        <taxon>Bacteria</taxon>
        <taxon>Pseudomonadati</taxon>
        <taxon>Bacteroidota</taxon>
        <taxon>Cytophagia</taxon>
        <taxon>Cytophagales</taxon>
        <taxon>Fulvivirgaceae</taxon>
        <taxon>Fulvivirga</taxon>
    </lineage>
</organism>
<dbReference type="PRINTS" id="PR00344">
    <property type="entry name" value="BCTRLSENSOR"/>
</dbReference>
<keyword evidence="4" id="KW-0808">Transferase</keyword>
<dbReference type="CDD" id="cd00082">
    <property type="entry name" value="HisKA"/>
    <property type="match status" value="1"/>
</dbReference>
<dbReference type="InterPro" id="IPR003661">
    <property type="entry name" value="HisK_dim/P_dom"/>
</dbReference>
<comment type="catalytic activity">
    <reaction evidence="1">
        <text>ATP + protein L-histidine = ADP + protein N-phospho-L-histidine.</text>
        <dbReference type="EC" id="2.7.13.3"/>
    </reaction>
</comment>
<dbReference type="Pfam" id="PF02518">
    <property type="entry name" value="HATPase_c"/>
    <property type="match status" value="1"/>
</dbReference>
<evidence type="ECO:0000256" key="4">
    <source>
        <dbReference type="ARBA" id="ARBA00022679"/>
    </source>
</evidence>
<keyword evidence="3" id="KW-0597">Phosphoprotein</keyword>
<dbReference type="CDD" id="cd00075">
    <property type="entry name" value="HATPase"/>
    <property type="match status" value="1"/>
</dbReference>
<evidence type="ECO:0000259" key="7">
    <source>
        <dbReference type="PROSITE" id="PS50109"/>
    </source>
</evidence>
<protein>
    <recommendedName>
        <fullName evidence="2">histidine kinase</fullName>
        <ecNumber evidence="2">2.7.13.3</ecNumber>
    </recommendedName>
</protein>
<dbReference type="Gene3D" id="3.30.565.10">
    <property type="entry name" value="Histidine kinase-like ATPase, C-terminal domain"/>
    <property type="match status" value="1"/>
</dbReference>
<gene>
    <name evidence="8" type="ORF">C900_04076</name>
</gene>
<dbReference type="Gene3D" id="1.10.287.130">
    <property type="match status" value="1"/>
</dbReference>
<name>L8JRF8_9BACT</name>
<dbReference type="STRING" id="1237149.C900_04076"/>
<sequence length="263" mass="29349">MSNIPYVDNSEIPLSVLKSSLAGGDNDIKYNQLVHDLKSPVNSLKGILKFADTQIRDKEAKEYLYMINQCVDKLEEKIMNTLNMFQDGRDGIDRIPINFDALVRELFISLGHINGFSDVDIDTKIENNTTFYAAKPMLESIFQNLLENAIKYRNTNCSQSRINVSISDLEDGVRLVISDNGIGIKEAQLPHIFKANFKSVLTDNGSNGLGLFIVKKAVEKMRGTIEVKSVEGKGTSFTIDLPNDGKSVNYVGLNSEEELMCTR</sequence>
<dbReference type="PANTHER" id="PTHR45453:SF1">
    <property type="entry name" value="PHOSPHATE REGULON SENSOR PROTEIN PHOR"/>
    <property type="match status" value="1"/>
</dbReference>
<reference evidence="8 9" key="1">
    <citation type="submission" date="2012-12" db="EMBL/GenBank/DDBJ databases">
        <title>Genome assembly of Fulvivirga imtechensis AK7.</title>
        <authorList>
            <person name="Nupur N."/>
            <person name="Khatri I."/>
            <person name="Kumar R."/>
            <person name="Subramanian S."/>
            <person name="Pinnaka A."/>
        </authorList>
    </citation>
    <scope>NUCLEOTIDE SEQUENCE [LARGE SCALE GENOMIC DNA]</scope>
    <source>
        <strain evidence="8 9">AK7</strain>
    </source>
</reference>
<evidence type="ECO:0000256" key="3">
    <source>
        <dbReference type="ARBA" id="ARBA00022553"/>
    </source>
</evidence>
<dbReference type="GO" id="GO:0005886">
    <property type="term" value="C:plasma membrane"/>
    <property type="evidence" value="ECO:0007669"/>
    <property type="project" value="TreeGrafter"/>
</dbReference>
<dbReference type="Proteomes" id="UP000011135">
    <property type="component" value="Unassembled WGS sequence"/>
</dbReference>
<evidence type="ECO:0000313" key="9">
    <source>
        <dbReference type="Proteomes" id="UP000011135"/>
    </source>
</evidence>
<dbReference type="InterPro" id="IPR050351">
    <property type="entry name" value="BphY/WalK/GraS-like"/>
</dbReference>
<evidence type="ECO:0000256" key="6">
    <source>
        <dbReference type="ARBA" id="ARBA00023012"/>
    </source>
</evidence>
<dbReference type="AlphaFoldDB" id="L8JRF8"/>
<dbReference type="InterPro" id="IPR004358">
    <property type="entry name" value="Sig_transdc_His_kin-like_C"/>
</dbReference>
<dbReference type="eggNOG" id="COG4251">
    <property type="taxonomic scope" value="Bacteria"/>
</dbReference>
<dbReference type="GO" id="GO:0004721">
    <property type="term" value="F:phosphoprotein phosphatase activity"/>
    <property type="evidence" value="ECO:0007669"/>
    <property type="project" value="TreeGrafter"/>
</dbReference>
<dbReference type="InterPro" id="IPR005467">
    <property type="entry name" value="His_kinase_dom"/>
</dbReference>
<evidence type="ECO:0000256" key="1">
    <source>
        <dbReference type="ARBA" id="ARBA00000085"/>
    </source>
</evidence>